<dbReference type="Proteomes" id="UP000694005">
    <property type="component" value="Chromosome A09"/>
</dbReference>
<evidence type="ECO:0000313" key="2">
    <source>
        <dbReference type="Proteomes" id="UP000694005"/>
    </source>
</evidence>
<name>A0A8D9CTR1_BRACM</name>
<dbReference type="AlphaFoldDB" id="A0A8D9CTR1"/>
<feature type="non-terminal residue" evidence="1">
    <location>
        <position position="1"/>
    </location>
</feature>
<proteinExistence type="predicted"/>
<evidence type="ECO:0000313" key="1">
    <source>
        <dbReference type="EMBL" id="CAG7864637.1"/>
    </source>
</evidence>
<sequence>GGLYFGSDRGGAEVAGGRRISGTAASRVKRNFRDVSALMVCWVSPAVVFKLDSSDLNIEMEVRGCVSVPVFHRSDGWCLGLEERWGVG</sequence>
<accession>A0A8D9CTR1</accession>
<dbReference type="Gramene" id="A09p51040.2_BraZ1">
    <property type="protein sequence ID" value="A09p51040.2_BraZ1.CDS.1"/>
    <property type="gene ID" value="A09g51040.2_BraZ1"/>
</dbReference>
<organism evidence="1 2">
    <name type="scientific">Brassica campestris</name>
    <name type="common">Field mustard</name>
    <dbReference type="NCBI Taxonomy" id="3711"/>
    <lineage>
        <taxon>Eukaryota</taxon>
        <taxon>Viridiplantae</taxon>
        <taxon>Streptophyta</taxon>
        <taxon>Embryophyta</taxon>
        <taxon>Tracheophyta</taxon>
        <taxon>Spermatophyta</taxon>
        <taxon>Magnoliopsida</taxon>
        <taxon>eudicotyledons</taxon>
        <taxon>Gunneridae</taxon>
        <taxon>Pentapetalae</taxon>
        <taxon>rosids</taxon>
        <taxon>malvids</taxon>
        <taxon>Brassicales</taxon>
        <taxon>Brassicaceae</taxon>
        <taxon>Brassiceae</taxon>
        <taxon>Brassica</taxon>
    </lineage>
</organism>
<protein>
    <submittedName>
        <fullName evidence="1">Uncharacterized protein</fullName>
    </submittedName>
</protein>
<reference evidence="1 2" key="1">
    <citation type="submission" date="2021-07" db="EMBL/GenBank/DDBJ databases">
        <authorList>
            <consortium name="Genoscope - CEA"/>
            <person name="William W."/>
        </authorList>
    </citation>
    <scope>NUCLEOTIDE SEQUENCE [LARGE SCALE GENOMIC DNA]</scope>
</reference>
<dbReference type="EMBL" id="LS974625">
    <property type="protein sequence ID" value="CAG7864637.1"/>
    <property type="molecule type" value="Genomic_DNA"/>
</dbReference>
<gene>
    <name evidence="1" type="ORF">BRAPAZ1V2_A09P51040.2</name>
</gene>